<dbReference type="AlphaFoldDB" id="A0AAV4RZN3"/>
<proteinExistence type="predicted"/>
<dbReference type="EMBL" id="BPLR01008807">
    <property type="protein sequence ID" value="GIY27358.1"/>
    <property type="molecule type" value="Genomic_DNA"/>
</dbReference>
<comment type="caution">
    <text evidence="1">The sequence shown here is derived from an EMBL/GenBank/DDBJ whole genome shotgun (WGS) entry which is preliminary data.</text>
</comment>
<accession>A0AAV4RZN3</accession>
<dbReference type="Proteomes" id="UP001054945">
    <property type="component" value="Unassembled WGS sequence"/>
</dbReference>
<protein>
    <submittedName>
        <fullName evidence="1">Uncharacterized protein</fullName>
    </submittedName>
</protein>
<gene>
    <name evidence="1" type="ORF">CEXT_537271</name>
</gene>
<evidence type="ECO:0000313" key="1">
    <source>
        <dbReference type="EMBL" id="GIY27358.1"/>
    </source>
</evidence>
<name>A0AAV4RZN3_CAEEX</name>
<organism evidence="1 2">
    <name type="scientific">Caerostris extrusa</name>
    <name type="common">Bark spider</name>
    <name type="synonym">Caerostris bankana</name>
    <dbReference type="NCBI Taxonomy" id="172846"/>
    <lineage>
        <taxon>Eukaryota</taxon>
        <taxon>Metazoa</taxon>
        <taxon>Ecdysozoa</taxon>
        <taxon>Arthropoda</taxon>
        <taxon>Chelicerata</taxon>
        <taxon>Arachnida</taxon>
        <taxon>Araneae</taxon>
        <taxon>Araneomorphae</taxon>
        <taxon>Entelegynae</taxon>
        <taxon>Araneoidea</taxon>
        <taxon>Araneidae</taxon>
        <taxon>Caerostris</taxon>
    </lineage>
</organism>
<keyword evidence="2" id="KW-1185">Reference proteome</keyword>
<evidence type="ECO:0000313" key="2">
    <source>
        <dbReference type="Proteomes" id="UP001054945"/>
    </source>
</evidence>
<sequence>MWDEGLLPHELRKLGDKKERFLLPPFPLSPILLQAGYRSDIKEKYFCIFPRGVCFPYACCCIFFPNDHTNGCDGPPPELERTAYCMRQIRVHCNVVGF</sequence>
<reference evidence="1 2" key="1">
    <citation type="submission" date="2021-06" db="EMBL/GenBank/DDBJ databases">
        <title>Caerostris extrusa draft genome.</title>
        <authorList>
            <person name="Kono N."/>
            <person name="Arakawa K."/>
        </authorList>
    </citation>
    <scope>NUCLEOTIDE SEQUENCE [LARGE SCALE GENOMIC DNA]</scope>
</reference>